<dbReference type="EMBL" id="AP018049">
    <property type="protein sequence ID" value="BBA28850.1"/>
    <property type="molecule type" value="Genomic_DNA"/>
</dbReference>
<accession>A0A250KGP3</accession>
<gene>
    <name evidence="1" type="ORF">PMEL1_00758</name>
</gene>
<reference evidence="1 2" key="1">
    <citation type="submission" date="2017-05" db="EMBL/GenBank/DDBJ databases">
        <title>whole genome sequence of Prevotella melaninogenica GAI 07411.</title>
        <authorList>
            <person name="Kondo Y."/>
            <person name="Hoshino T."/>
        </authorList>
    </citation>
    <scope>NUCLEOTIDE SEQUENCE [LARGE SCALE GENOMIC DNA]</scope>
    <source>
        <strain evidence="1 2">GAI 07411</strain>
    </source>
</reference>
<evidence type="ECO:0000313" key="1">
    <source>
        <dbReference type="EMBL" id="BBA28850.1"/>
    </source>
</evidence>
<name>A0A250KGP3_9BACT</name>
<proteinExistence type="predicted"/>
<dbReference type="AlphaFoldDB" id="A0A250KGP3"/>
<protein>
    <submittedName>
        <fullName evidence="1">Uncharacterized protein</fullName>
    </submittedName>
</protein>
<evidence type="ECO:0000313" key="2">
    <source>
        <dbReference type="Proteomes" id="UP000267517"/>
    </source>
</evidence>
<dbReference type="Proteomes" id="UP000267517">
    <property type="component" value="Chromosome I"/>
</dbReference>
<sequence length="38" mass="4208">MVSLIIMILNQNLCGSLNVTSARFGLSKEGGYTWVPFF</sequence>
<organism evidence="1 2">
    <name type="scientific">Prevotella melaninogenica</name>
    <dbReference type="NCBI Taxonomy" id="28132"/>
    <lineage>
        <taxon>Bacteria</taxon>
        <taxon>Pseudomonadati</taxon>
        <taxon>Bacteroidota</taxon>
        <taxon>Bacteroidia</taxon>
        <taxon>Bacteroidales</taxon>
        <taxon>Prevotellaceae</taxon>
        <taxon>Prevotella</taxon>
    </lineage>
</organism>